<sequence length="76" mass="8489">MEQPNASGQNLAQLLSELTTENQRRRQTPDASQRKLTGSRNHKSKVNVQSVYEGGARGFFGAFLLEKCKVKEIPGR</sequence>
<gene>
    <name evidence="2" type="ORF">ASPTUDRAFT_42394</name>
</gene>
<proteinExistence type="predicted"/>
<evidence type="ECO:0000256" key="1">
    <source>
        <dbReference type="SAM" id="MobiDB-lite"/>
    </source>
</evidence>
<dbReference type="Proteomes" id="UP000184304">
    <property type="component" value="Unassembled WGS sequence"/>
</dbReference>
<evidence type="ECO:0000313" key="2">
    <source>
        <dbReference type="EMBL" id="OJI83538.1"/>
    </source>
</evidence>
<evidence type="ECO:0000313" key="3">
    <source>
        <dbReference type="Proteomes" id="UP000184304"/>
    </source>
</evidence>
<feature type="compositionally biased region" description="Polar residues" evidence="1">
    <location>
        <begin position="29"/>
        <end position="39"/>
    </location>
</feature>
<protein>
    <submittedName>
        <fullName evidence="2">Uncharacterized protein</fullName>
    </submittedName>
</protein>
<dbReference type="AlphaFoldDB" id="A0A1L9N2L2"/>
<reference evidence="3" key="1">
    <citation type="journal article" date="2017" name="Genome Biol.">
        <title>Comparative genomics reveals high biological diversity and specific adaptations in the industrially and medically important fungal genus Aspergillus.</title>
        <authorList>
            <person name="de Vries R.P."/>
            <person name="Riley R."/>
            <person name="Wiebenga A."/>
            <person name="Aguilar-Osorio G."/>
            <person name="Amillis S."/>
            <person name="Uchima C.A."/>
            <person name="Anderluh G."/>
            <person name="Asadollahi M."/>
            <person name="Askin M."/>
            <person name="Barry K."/>
            <person name="Battaglia E."/>
            <person name="Bayram O."/>
            <person name="Benocci T."/>
            <person name="Braus-Stromeyer S.A."/>
            <person name="Caldana C."/>
            <person name="Canovas D."/>
            <person name="Cerqueira G.C."/>
            <person name="Chen F."/>
            <person name="Chen W."/>
            <person name="Choi C."/>
            <person name="Clum A."/>
            <person name="Dos Santos R.A."/>
            <person name="Damasio A.R."/>
            <person name="Diallinas G."/>
            <person name="Emri T."/>
            <person name="Fekete E."/>
            <person name="Flipphi M."/>
            <person name="Freyberg S."/>
            <person name="Gallo A."/>
            <person name="Gournas C."/>
            <person name="Habgood R."/>
            <person name="Hainaut M."/>
            <person name="Harispe M.L."/>
            <person name="Henrissat B."/>
            <person name="Hilden K.S."/>
            <person name="Hope R."/>
            <person name="Hossain A."/>
            <person name="Karabika E."/>
            <person name="Karaffa L."/>
            <person name="Karanyi Z."/>
            <person name="Krasevec N."/>
            <person name="Kuo A."/>
            <person name="Kusch H."/>
            <person name="LaButti K."/>
            <person name="Lagendijk E.L."/>
            <person name="Lapidus A."/>
            <person name="Levasseur A."/>
            <person name="Lindquist E."/>
            <person name="Lipzen A."/>
            <person name="Logrieco A.F."/>
            <person name="MacCabe A."/>
            <person name="Maekelae M.R."/>
            <person name="Malavazi I."/>
            <person name="Melin P."/>
            <person name="Meyer V."/>
            <person name="Mielnichuk N."/>
            <person name="Miskei M."/>
            <person name="Molnar A.P."/>
            <person name="Mule G."/>
            <person name="Ngan C.Y."/>
            <person name="Orejas M."/>
            <person name="Orosz E."/>
            <person name="Ouedraogo J.P."/>
            <person name="Overkamp K.M."/>
            <person name="Park H.-S."/>
            <person name="Perrone G."/>
            <person name="Piumi F."/>
            <person name="Punt P.J."/>
            <person name="Ram A.F."/>
            <person name="Ramon A."/>
            <person name="Rauscher S."/>
            <person name="Record E."/>
            <person name="Riano-Pachon D.M."/>
            <person name="Robert V."/>
            <person name="Roehrig J."/>
            <person name="Ruller R."/>
            <person name="Salamov A."/>
            <person name="Salih N.S."/>
            <person name="Samson R.A."/>
            <person name="Sandor E."/>
            <person name="Sanguinetti M."/>
            <person name="Schuetze T."/>
            <person name="Sepcic K."/>
            <person name="Shelest E."/>
            <person name="Sherlock G."/>
            <person name="Sophianopoulou V."/>
            <person name="Squina F.M."/>
            <person name="Sun H."/>
            <person name="Susca A."/>
            <person name="Todd R.B."/>
            <person name="Tsang A."/>
            <person name="Unkles S.E."/>
            <person name="van de Wiele N."/>
            <person name="van Rossen-Uffink D."/>
            <person name="Oliveira J.V."/>
            <person name="Vesth T.C."/>
            <person name="Visser J."/>
            <person name="Yu J.-H."/>
            <person name="Zhou M."/>
            <person name="Andersen M.R."/>
            <person name="Archer D.B."/>
            <person name="Baker S.E."/>
            <person name="Benoit I."/>
            <person name="Brakhage A.A."/>
            <person name="Braus G.H."/>
            <person name="Fischer R."/>
            <person name="Frisvad J.C."/>
            <person name="Goldman G.H."/>
            <person name="Houbraken J."/>
            <person name="Oakley B."/>
            <person name="Pocsi I."/>
            <person name="Scazzocchio C."/>
            <person name="Seiboth B."/>
            <person name="vanKuyk P.A."/>
            <person name="Wortman J."/>
            <person name="Dyer P.S."/>
            <person name="Grigoriev I.V."/>
        </authorList>
    </citation>
    <scope>NUCLEOTIDE SEQUENCE [LARGE SCALE GENOMIC DNA]</scope>
    <source>
        <strain evidence="3">CBS 134.48</strain>
    </source>
</reference>
<dbReference type="EMBL" id="KV878203">
    <property type="protein sequence ID" value="OJI83538.1"/>
    <property type="molecule type" value="Genomic_DNA"/>
</dbReference>
<accession>A0A1L9N2L2</accession>
<keyword evidence="3" id="KW-1185">Reference proteome</keyword>
<organism evidence="2 3">
    <name type="scientific">Aspergillus tubingensis (strain CBS 134.48)</name>
    <dbReference type="NCBI Taxonomy" id="767770"/>
    <lineage>
        <taxon>Eukaryota</taxon>
        <taxon>Fungi</taxon>
        <taxon>Dikarya</taxon>
        <taxon>Ascomycota</taxon>
        <taxon>Pezizomycotina</taxon>
        <taxon>Eurotiomycetes</taxon>
        <taxon>Eurotiomycetidae</taxon>
        <taxon>Eurotiales</taxon>
        <taxon>Aspergillaceae</taxon>
        <taxon>Aspergillus</taxon>
        <taxon>Aspergillus subgen. Circumdati</taxon>
    </lineage>
</organism>
<name>A0A1L9N2L2_ASPTC</name>
<dbReference type="VEuPathDB" id="FungiDB:ASPTUDRAFT_42394"/>
<feature type="region of interest" description="Disordered" evidence="1">
    <location>
        <begin position="18"/>
        <end position="43"/>
    </location>
</feature>